<name>A0A024EAI0_9PSED</name>
<dbReference type="OrthoDB" id="6903006at2"/>
<sequence>MKFKVLIAALTLSLTSGCAHHNDRSTDTNKNGRIACDAEPRNQAGCYTKQSKGWNWGGLKFGVGASN</sequence>
<dbReference type="EMBL" id="CP005960">
    <property type="protein sequence ID" value="AHZ69782.1"/>
    <property type="molecule type" value="Genomic_DNA"/>
</dbReference>
<evidence type="ECO:0000256" key="1">
    <source>
        <dbReference type="SAM" id="SignalP"/>
    </source>
</evidence>
<feature type="signal peptide" evidence="1">
    <location>
        <begin position="1"/>
        <end position="21"/>
    </location>
</feature>
<dbReference type="PROSITE" id="PS51257">
    <property type="entry name" value="PROKAR_LIPOPROTEIN"/>
    <property type="match status" value="1"/>
</dbReference>
<gene>
    <name evidence="2" type="ORF">OU5_2703</name>
</gene>
<organism evidence="2 3">
    <name type="scientific">Pseudomonas mandelii JR-1</name>
    <dbReference type="NCBI Taxonomy" id="1147786"/>
    <lineage>
        <taxon>Bacteria</taxon>
        <taxon>Pseudomonadati</taxon>
        <taxon>Pseudomonadota</taxon>
        <taxon>Gammaproteobacteria</taxon>
        <taxon>Pseudomonadales</taxon>
        <taxon>Pseudomonadaceae</taxon>
        <taxon>Pseudomonas</taxon>
    </lineage>
</organism>
<dbReference type="KEGG" id="pman:OU5_2703"/>
<dbReference type="Proteomes" id="UP000026913">
    <property type="component" value="Chromosome"/>
</dbReference>
<dbReference type="RefSeq" id="WP_010463647.1">
    <property type="nucleotide sequence ID" value="NZ_CP005960.1"/>
</dbReference>
<dbReference type="AlphaFoldDB" id="A0A024EAI0"/>
<dbReference type="HOGENOM" id="CLU_2809171_0_0_6"/>
<keyword evidence="1" id="KW-0732">Signal</keyword>
<reference evidence="2 3" key="1">
    <citation type="journal article" date="2012" name="J. Bacteriol.">
        <title>Genome sequence of cold-adapted Pseudomonas mandelii strain JR-1.</title>
        <authorList>
            <person name="Jang S.H."/>
            <person name="Kim J."/>
            <person name="Kim J."/>
            <person name="Hong S."/>
            <person name="Lee C."/>
        </authorList>
    </citation>
    <scope>NUCLEOTIDE SEQUENCE [LARGE SCALE GENOMIC DNA]</scope>
    <source>
        <strain evidence="2 3">JR-1</strain>
    </source>
</reference>
<protein>
    <recommendedName>
        <fullName evidence="4">Lipoprotein</fullName>
    </recommendedName>
</protein>
<accession>A0A024EAI0</accession>
<proteinExistence type="predicted"/>
<feature type="chain" id="PRO_5001528280" description="Lipoprotein" evidence="1">
    <location>
        <begin position="22"/>
        <end position="67"/>
    </location>
</feature>
<evidence type="ECO:0000313" key="3">
    <source>
        <dbReference type="Proteomes" id="UP000026913"/>
    </source>
</evidence>
<evidence type="ECO:0000313" key="2">
    <source>
        <dbReference type="EMBL" id="AHZ69782.1"/>
    </source>
</evidence>
<evidence type="ECO:0008006" key="4">
    <source>
        <dbReference type="Google" id="ProtNLM"/>
    </source>
</evidence>